<name>A0A379EBU4_9PORP</name>
<organism evidence="2 3">
    <name type="scientific">Porphyromonas macacae</name>
    <dbReference type="NCBI Taxonomy" id="28115"/>
    <lineage>
        <taxon>Bacteria</taxon>
        <taxon>Pseudomonadati</taxon>
        <taxon>Bacteroidota</taxon>
        <taxon>Bacteroidia</taxon>
        <taxon>Bacteroidales</taxon>
        <taxon>Porphyromonadaceae</taxon>
        <taxon>Porphyromonas</taxon>
    </lineage>
</organism>
<feature type="region of interest" description="Disordered" evidence="1">
    <location>
        <begin position="75"/>
        <end position="94"/>
    </location>
</feature>
<dbReference type="EMBL" id="UGTF01000002">
    <property type="protein sequence ID" value="SUB89910.1"/>
    <property type="molecule type" value="Genomic_DNA"/>
</dbReference>
<gene>
    <name evidence="2" type="ORF">NCTC11632_02041</name>
</gene>
<dbReference type="AlphaFoldDB" id="A0A379EBU4"/>
<protein>
    <submittedName>
        <fullName evidence="2">Uncharacterized protein</fullName>
    </submittedName>
</protein>
<dbReference type="Proteomes" id="UP000254156">
    <property type="component" value="Unassembled WGS sequence"/>
</dbReference>
<sequence>MFKHLTDSERLHILEEYLGCSRSKYNIARCLINDWLHKFELEDKITQDPMKTSPVPKSDLTLKEREELERLRQSFAQNQAQTRELGTRSLQTSH</sequence>
<evidence type="ECO:0000256" key="1">
    <source>
        <dbReference type="SAM" id="MobiDB-lite"/>
    </source>
</evidence>
<reference evidence="2 3" key="1">
    <citation type="submission" date="2018-06" db="EMBL/GenBank/DDBJ databases">
        <authorList>
            <consortium name="Pathogen Informatics"/>
            <person name="Doyle S."/>
        </authorList>
    </citation>
    <scope>NUCLEOTIDE SEQUENCE [LARGE SCALE GENOMIC DNA]</scope>
    <source>
        <strain evidence="2 3">NCTC11632</strain>
    </source>
</reference>
<accession>A0A379EBU4</accession>
<evidence type="ECO:0000313" key="3">
    <source>
        <dbReference type="Proteomes" id="UP000254156"/>
    </source>
</evidence>
<proteinExistence type="predicted"/>
<evidence type="ECO:0000313" key="2">
    <source>
        <dbReference type="EMBL" id="SUB89910.1"/>
    </source>
</evidence>